<gene>
    <name evidence="2" type="ORF">GCM10011609_34600</name>
</gene>
<protein>
    <recommendedName>
        <fullName evidence="1">Protein-tyrosine-phosphatase-like N-terminal domain-containing protein</fullName>
    </recommendedName>
</protein>
<evidence type="ECO:0000313" key="2">
    <source>
        <dbReference type="EMBL" id="GGM94209.1"/>
    </source>
</evidence>
<dbReference type="Proteomes" id="UP000597656">
    <property type="component" value="Unassembled WGS sequence"/>
</dbReference>
<evidence type="ECO:0000259" key="1">
    <source>
        <dbReference type="Pfam" id="PF21234"/>
    </source>
</evidence>
<feature type="domain" description="Protein-tyrosine-phosphatase-like N-terminal" evidence="1">
    <location>
        <begin position="24"/>
        <end position="75"/>
    </location>
</feature>
<sequence length="82" mass="9005">MVSTLEGHVVRDPHDLHAEVEAQLELAAEEVTRRCGDTVEPQAVRQAVHDAYDRLSEEASCQSFLHILAARAAHKELCEAGS</sequence>
<proteinExistence type="predicted"/>
<keyword evidence="3" id="KW-1185">Reference proteome</keyword>
<dbReference type="EMBL" id="BMNC01000004">
    <property type="protein sequence ID" value="GGM94209.1"/>
    <property type="molecule type" value="Genomic_DNA"/>
</dbReference>
<dbReference type="NCBIfam" id="NF046112">
    <property type="entry name" value="MSMEG_6209_Nter"/>
    <property type="match status" value="1"/>
</dbReference>
<dbReference type="Gene3D" id="1.10.8.1060">
    <property type="entry name" value="Corynebacterium glutamicum thioredoxin-dependent arsenate reductase, N-terminal domain"/>
    <property type="match status" value="1"/>
</dbReference>
<organism evidence="2 3">
    <name type="scientific">Lentzea pudingi</name>
    <dbReference type="NCBI Taxonomy" id="1789439"/>
    <lineage>
        <taxon>Bacteria</taxon>
        <taxon>Bacillati</taxon>
        <taxon>Actinomycetota</taxon>
        <taxon>Actinomycetes</taxon>
        <taxon>Pseudonocardiales</taxon>
        <taxon>Pseudonocardiaceae</taxon>
        <taxon>Lentzea</taxon>
    </lineage>
</organism>
<dbReference type="Pfam" id="PF21234">
    <property type="entry name" value="Phosphatase-like_N"/>
    <property type="match status" value="1"/>
</dbReference>
<comment type="caution">
    <text evidence="2">The sequence shown here is derived from an EMBL/GenBank/DDBJ whole genome shotgun (WGS) entry which is preliminary data.</text>
</comment>
<dbReference type="RefSeq" id="WP_189155749.1">
    <property type="nucleotide sequence ID" value="NZ_BMNC01000004.1"/>
</dbReference>
<reference evidence="3" key="1">
    <citation type="journal article" date="2019" name="Int. J. Syst. Evol. Microbiol.">
        <title>The Global Catalogue of Microorganisms (GCM) 10K type strain sequencing project: providing services to taxonomists for standard genome sequencing and annotation.</title>
        <authorList>
            <consortium name="The Broad Institute Genomics Platform"/>
            <consortium name="The Broad Institute Genome Sequencing Center for Infectious Disease"/>
            <person name="Wu L."/>
            <person name="Ma J."/>
        </authorList>
    </citation>
    <scope>NUCLEOTIDE SEQUENCE [LARGE SCALE GENOMIC DNA]</scope>
    <source>
        <strain evidence="3">CGMCC 4.7319</strain>
    </source>
</reference>
<accession>A0ABQ2HZC3</accession>
<dbReference type="InterPro" id="IPR048716">
    <property type="entry name" value="Phosphatase-like_N"/>
</dbReference>
<evidence type="ECO:0000313" key="3">
    <source>
        <dbReference type="Proteomes" id="UP000597656"/>
    </source>
</evidence>
<name>A0ABQ2HZC3_9PSEU</name>